<name>A0A255Z2F4_9PROT</name>
<dbReference type="Gene3D" id="3.40.50.720">
    <property type="entry name" value="NAD(P)-binding Rossmann-like Domain"/>
    <property type="match status" value="1"/>
</dbReference>
<comment type="caution">
    <text evidence="4">The sequence shown here is derived from an EMBL/GenBank/DDBJ whole genome shotgun (WGS) entry which is preliminary data.</text>
</comment>
<evidence type="ECO:0000259" key="2">
    <source>
        <dbReference type="Pfam" id="PF03435"/>
    </source>
</evidence>
<evidence type="ECO:0000313" key="5">
    <source>
        <dbReference type="Proteomes" id="UP000216998"/>
    </source>
</evidence>
<keyword evidence="5" id="KW-1185">Reference proteome</keyword>
<dbReference type="Pfam" id="PF16653">
    <property type="entry name" value="Sacchrp_dh_C"/>
    <property type="match status" value="1"/>
</dbReference>
<dbReference type="OrthoDB" id="9769367at2"/>
<dbReference type="RefSeq" id="WP_094455413.1">
    <property type="nucleotide sequence ID" value="NZ_NOXU01000025.1"/>
</dbReference>
<dbReference type="GO" id="GO:0016491">
    <property type="term" value="F:oxidoreductase activity"/>
    <property type="evidence" value="ECO:0007669"/>
    <property type="project" value="UniProtKB-KW"/>
</dbReference>
<sequence>MKNILLLGAGKIGIAITLLLRRTGDYTVTVADHSANALTRFADLGVDTIQLDIHDGAALRAAMAGKYAVLNALPFHTTATVAYGAYDAGIHYFDLTEDVASTRIVKEVAAKAGSAFVPQCGLAPGFVSIAAHGLAAGFDSLRDVQLRVGALPRYPTNALKYNLTWSTDGLINEYLNPCEAVQDGKNVELPPLEDLEEFALEGVTYEAFNTSGGLGSLTETLAGKVENLTYKSVRYPGHCAIIKLLVEDLRLGRRRDLLKEVLEEALPITMQDVVLVFCTVSGKRHGRLEQESIVRHIHGEEVEGHFLSAIQMSTAAGICAMLDLQAAGHLPSKGFVRQEQMPLDLFLSNRFGKVYA</sequence>
<organism evidence="4 5">
    <name type="scientific">Niveispirillum lacus</name>
    <dbReference type="NCBI Taxonomy" id="1981099"/>
    <lineage>
        <taxon>Bacteria</taxon>
        <taxon>Pseudomonadati</taxon>
        <taxon>Pseudomonadota</taxon>
        <taxon>Alphaproteobacteria</taxon>
        <taxon>Rhodospirillales</taxon>
        <taxon>Azospirillaceae</taxon>
        <taxon>Niveispirillum</taxon>
    </lineage>
</organism>
<dbReference type="Pfam" id="PF03435">
    <property type="entry name" value="Sacchrp_dh_NADP"/>
    <property type="match status" value="1"/>
</dbReference>
<protein>
    <submittedName>
        <fullName evidence="4">Saccharopine dehydrogenase</fullName>
    </submittedName>
</protein>
<proteinExistence type="predicted"/>
<dbReference type="EMBL" id="NOXU01000025">
    <property type="protein sequence ID" value="OYQ35611.1"/>
    <property type="molecule type" value="Genomic_DNA"/>
</dbReference>
<evidence type="ECO:0000313" key="4">
    <source>
        <dbReference type="EMBL" id="OYQ35611.1"/>
    </source>
</evidence>
<feature type="domain" description="Saccharopine dehydrogenase-like C-terminal" evidence="3">
    <location>
        <begin position="121"/>
        <end position="341"/>
    </location>
</feature>
<dbReference type="SUPFAM" id="SSF55347">
    <property type="entry name" value="Glyceraldehyde-3-phosphate dehydrogenase-like, C-terminal domain"/>
    <property type="match status" value="1"/>
</dbReference>
<feature type="domain" description="Saccharopine dehydrogenase NADP binding" evidence="2">
    <location>
        <begin position="4"/>
        <end position="99"/>
    </location>
</feature>
<gene>
    <name evidence="4" type="ORF">CHU95_07785</name>
</gene>
<dbReference type="SUPFAM" id="SSF51735">
    <property type="entry name" value="NAD(P)-binding Rossmann-fold domains"/>
    <property type="match status" value="1"/>
</dbReference>
<dbReference type="InterPro" id="IPR032095">
    <property type="entry name" value="Sacchrp_dh-like_C"/>
</dbReference>
<accession>A0A255Z2F4</accession>
<dbReference type="InterPro" id="IPR005097">
    <property type="entry name" value="Sacchrp_dh_NADP-bd"/>
</dbReference>
<evidence type="ECO:0000256" key="1">
    <source>
        <dbReference type="ARBA" id="ARBA00023002"/>
    </source>
</evidence>
<dbReference type="Proteomes" id="UP000216998">
    <property type="component" value="Unassembled WGS sequence"/>
</dbReference>
<dbReference type="Gene3D" id="3.30.360.10">
    <property type="entry name" value="Dihydrodipicolinate Reductase, domain 2"/>
    <property type="match status" value="1"/>
</dbReference>
<dbReference type="InterPro" id="IPR036291">
    <property type="entry name" value="NAD(P)-bd_dom_sf"/>
</dbReference>
<dbReference type="PANTHER" id="PTHR11133">
    <property type="entry name" value="SACCHAROPINE DEHYDROGENASE"/>
    <property type="match status" value="1"/>
</dbReference>
<reference evidence="4 5" key="1">
    <citation type="submission" date="2017-07" db="EMBL/GenBank/DDBJ databases">
        <title>Niveispirillum cyanobacteriorum sp. nov., isolated from cyanobacterial aggregates in a eutrophic lake.</title>
        <authorList>
            <person name="Cai H."/>
        </authorList>
    </citation>
    <scope>NUCLEOTIDE SEQUENCE [LARGE SCALE GENOMIC DNA]</scope>
    <source>
        <strain evidence="5">TH1-14</strain>
    </source>
</reference>
<dbReference type="InterPro" id="IPR051168">
    <property type="entry name" value="AASS"/>
</dbReference>
<keyword evidence="1" id="KW-0560">Oxidoreductase</keyword>
<evidence type="ECO:0000259" key="3">
    <source>
        <dbReference type="Pfam" id="PF16653"/>
    </source>
</evidence>
<dbReference type="AlphaFoldDB" id="A0A255Z2F4"/>
<dbReference type="PANTHER" id="PTHR11133:SF22">
    <property type="entry name" value="ALPHA-AMINOADIPIC SEMIALDEHYDE SYNTHASE, MITOCHONDRIAL"/>
    <property type="match status" value="1"/>
</dbReference>